<evidence type="ECO:0000256" key="1">
    <source>
        <dbReference type="ARBA" id="ARBA00006889"/>
    </source>
</evidence>
<evidence type="ECO:0000313" key="6">
    <source>
        <dbReference type="Proteomes" id="UP000252707"/>
    </source>
</evidence>
<dbReference type="InterPro" id="IPR002446">
    <property type="entry name" value="Lipocalin_bac"/>
</dbReference>
<organism evidence="5 6">
    <name type="scientific">Thioalbus denitrificans</name>
    <dbReference type="NCBI Taxonomy" id="547122"/>
    <lineage>
        <taxon>Bacteria</taxon>
        <taxon>Pseudomonadati</taxon>
        <taxon>Pseudomonadota</taxon>
        <taxon>Gammaproteobacteria</taxon>
        <taxon>Chromatiales</taxon>
        <taxon>Ectothiorhodospiraceae</taxon>
        <taxon>Thioalbus</taxon>
    </lineage>
</organism>
<dbReference type="InterPro" id="IPR022271">
    <property type="entry name" value="Lipocalin_ApoD"/>
</dbReference>
<dbReference type="PRINTS" id="PR01171">
    <property type="entry name" value="BCTLIPOCALIN"/>
</dbReference>
<sequence length="210" mass="22805">MGSPRTVGSAPGASPLTERGRTVGRRVAACGGGLRGVLLLVVLALSACTRGGGPPPLPVVGHVDLERYQGTWYEIARLPNWFERGCLHSYAEYRLTGPGTLAITNTCISAEGNRRVAQGLATVADPVTNARLEVEFDNWISRLIPGLTRGRYWILDLDPAYRTVLVGEPGRDYLWILAREKSVPPETYGRLVQRAGALGFDTARLVVPQR</sequence>
<dbReference type="PIRSF" id="PIRSF036893">
    <property type="entry name" value="Lipocalin_ApoD"/>
    <property type="match status" value="1"/>
</dbReference>
<evidence type="ECO:0000313" key="5">
    <source>
        <dbReference type="EMBL" id="RCX24926.1"/>
    </source>
</evidence>
<dbReference type="AlphaFoldDB" id="A0A369BWI2"/>
<feature type="lipid moiety-binding region" description="N-palmitoyl cysteine" evidence="3">
    <location>
        <position position="48"/>
    </location>
</feature>
<comment type="subunit">
    <text evidence="2">Homodimer.</text>
</comment>
<dbReference type="SUPFAM" id="SSF50814">
    <property type="entry name" value="Lipocalins"/>
    <property type="match status" value="1"/>
</dbReference>
<dbReference type="PANTHER" id="PTHR10612">
    <property type="entry name" value="APOLIPOPROTEIN D"/>
    <property type="match status" value="1"/>
</dbReference>
<dbReference type="GO" id="GO:0009279">
    <property type="term" value="C:cell outer membrane"/>
    <property type="evidence" value="ECO:0007669"/>
    <property type="project" value="UniProtKB-SubCell"/>
</dbReference>
<keyword evidence="2 3" id="KW-0449">Lipoprotein</keyword>
<keyword evidence="2" id="KW-0472">Membrane</keyword>
<comment type="caution">
    <text evidence="5">The sequence shown here is derived from an EMBL/GenBank/DDBJ whole genome shotgun (WGS) entry which is preliminary data.</text>
</comment>
<evidence type="ECO:0000256" key="2">
    <source>
        <dbReference type="PIRNR" id="PIRNR036893"/>
    </source>
</evidence>
<comment type="function">
    <text evidence="2">Involved in the storage or transport of lipids necessary for membrane maintenance under stressful conditions. Displays a binding preference for lysophospholipids.</text>
</comment>
<protein>
    <recommendedName>
        <fullName evidence="2">Outer membrane lipoprotein Blc</fullName>
    </recommendedName>
</protein>
<dbReference type="EMBL" id="QPJY01000013">
    <property type="protein sequence ID" value="RCX24926.1"/>
    <property type="molecule type" value="Genomic_DNA"/>
</dbReference>
<dbReference type="PROSITE" id="PS00213">
    <property type="entry name" value="LIPOCALIN"/>
    <property type="match status" value="1"/>
</dbReference>
<evidence type="ECO:0000259" key="4">
    <source>
        <dbReference type="Pfam" id="PF08212"/>
    </source>
</evidence>
<feature type="lipid moiety-binding region" description="S-diacylglycerol cysteine" evidence="3">
    <location>
        <position position="48"/>
    </location>
</feature>
<keyword evidence="3" id="KW-0564">Palmitate</keyword>
<gene>
    <name evidence="5" type="ORF">DFQ59_11322</name>
</gene>
<feature type="domain" description="Lipocalin/cytosolic fatty-acid binding" evidence="4">
    <location>
        <begin position="63"/>
        <end position="208"/>
    </location>
</feature>
<dbReference type="OrthoDB" id="9793905at2"/>
<proteinExistence type="inferred from homology"/>
<keyword evidence="2" id="KW-0446">Lipid-binding</keyword>
<dbReference type="Gene3D" id="2.40.128.20">
    <property type="match status" value="1"/>
</dbReference>
<dbReference type="GO" id="GO:0006950">
    <property type="term" value="P:response to stress"/>
    <property type="evidence" value="ECO:0007669"/>
    <property type="project" value="UniProtKB-ARBA"/>
</dbReference>
<keyword evidence="6" id="KW-1185">Reference proteome</keyword>
<accession>A0A369BWI2</accession>
<comment type="subcellular location">
    <subcellularLocation>
        <location evidence="2">Cell outer membrane</location>
    </subcellularLocation>
</comment>
<dbReference type="InterPro" id="IPR022272">
    <property type="entry name" value="Lipocalin_CS"/>
</dbReference>
<dbReference type="InterPro" id="IPR000566">
    <property type="entry name" value="Lipocln_cytosolic_FA-bd_dom"/>
</dbReference>
<dbReference type="GO" id="GO:0008289">
    <property type="term" value="F:lipid binding"/>
    <property type="evidence" value="ECO:0007669"/>
    <property type="project" value="UniProtKB-UniRule"/>
</dbReference>
<dbReference type="InterPro" id="IPR012674">
    <property type="entry name" value="Calycin"/>
</dbReference>
<dbReference type="Proteomes" id="UP000252707">
    <property type="component" value="Unassembled WGS sequence"/>
</dbReference>
<evidence type="ECO:0000256" key="3">
    <source>
        <dbReference type="PIRSR" id="PIRSR036893-52"/>
    </source>
</evidence>
<dbReference type="CDD" id="cd19438">
    <property type="entry name" value="lipocalin_Blc-like"/>
    <property type="match status" value="1"/>
</dbReference>
<reference evidence="5 6" key="1">
    <citation type="submission" date="2018-07" db="EMBL/GenBank/DDBJ databases">
        <title>Genomic Encyclopedia of Type Strains, Phase IV (KMG-IV): sequencing the most valuable type-strain genomes for metagenomic binning, comparative biology and taxonomic classification.</title>
        <authorList>
            <person name="Goeker M."/>
        </authorList>
    </citation>
    <scope>NUCLEOTIDE SEQUENCE [LARGE SCALE GENOMIC DNA]</scope>
    <source>
        <strain evidence="5 6">DSM 26407</strain>
    </source>
</reference>
<name>A0A369BWI2_9GAMM</name>
<dbReference type="Pfam" id="PF08212">
    <property type="entry name" value="Lipocalin_2"/>
    <property type="match status" value="1"/>
</dbReference>
<dbReference type="PANTHER" id="PTHR10612:SF34">
    <property type="entry name" value="APOLIPOPROTEIN D"/>
    <property type="match status" value="1"/>
</dbReference>
<dbReference type="InterPro" id="IPR047202">
    <property type="entry name" value="Lipocalin_Blc-like_dom"/>
</dbReference>
<comment type="similarity">
    <text evidence="1 2">Belongs to the calycin superfamily. Lipocalin family.</text>
</comment>
<keyword evidence="2" id="KW-0998">Cell outer membrane</keyword>